<evidence type="ECO:0000256" key="4">
    <source>
        <dbReference type="ARBA" id="ARBA00022695"/>
    </source>
</evidence>
<dbReference type="InterPro" id="IPR043519">
    <property type="entry name" value="NT_sf"/>
</dbReference>
<evidence type="ECO:0000256" key="5">
    <source>
        <dbReference type="ARBA" id="ARBA00022723"/>
    </source>
</evidence>
<dbReference type="PANTHER" id="PTHR33571">
    <property type="entry name" value="SSL8005 PROTEIN"/>
    <property type="match status" value="1"/>
</dbReference>
<name>A0A4U2Z8M0_9BACT</name>
<dbReference type="Proteomes" id="UP000309561">
    <property type="component" value="Unassembled WGS sequence"/>
</dbReference>
<keyword evidence="6" id="KW-0547">Nucleotide-binding</keyword>
<dbReference type="PANTHER" id="PTHR33571:SF14">
    <property type="entry name" value="PROTEIN ADENYLYLTRANSFERASE MJ0435-RELATED"/>
    <property type="match status" value="1"/>
</dbReference>
<feature type="domain" description="Polymerase nucleotidyl transferase" evidence="10">
    <location>
        <begin position="10"/>
        <end position="97"/>
    </location>
</feature>
<dbReference type="SUPFAM" id="SSF81301">
    <property type="entry name" value="Nucleotidyltransferase"/>
    <property type="match status" value="1"/>
</dbReference>
<dbReference type="EMBL" id="SZPX01000002">
    <property type="protein sequence ID" value="TKI70434.1"/>
    <property type="molecule type" value="Genomic_DNA"/>
</dbReference>
<keyword evidence="4" id="KW-0548">Nucleotidyltransferase</keyword>
<reference evidence="11 12" key="1">
    <citation type="submission" date="2019-04" db="EMBL/GenBank/DDBJ databases">
        <title>Sulfurimonas crateris sp. nov. a facultative anaerobic sulfur-oxidizing chemolithautotrophic bacterium isolated from a terrestrial mud vulcano.</title>
        <authorList>
            <person name="Ratnikova N.M."/>
            <person name="Slobodkin A.I."/>
            <person name="Merkel A.Y."/>
            <person name="Novikov A."/>
            <person name="Bonch-Osmolovskaya E.A."/>
            <person name="Slobodkina G.B."/>
        </authorList>
    </citation>
    <scope>NUCLEOTIDE SEQUENCE [LARGE SCALE GENOMIC DNA]</scope>
    <source>
        <strain evidence="11 12">SN118</strain>
    </source>
</reference>
<evidence type="ECO:0000256" key="8">
    <source>
        <dbReference type="ARBA" id="ARBA00022842"/>
    </source>
</evidence>
<dbReference type="InterPro" id="IPR002934">
    <property type="entry name" value="Polymerase_NTP_transf_dom"/>
</dbReference>
<dbReference type="CDD" id="cd05403">
    <property type="entry name" value="NT_KNTase_like"/>
    <property type="match status" value="1"/>
</dbReference>
<evidence type="ECO:0000256" key="7">
    <source>
        <dbReference type="ARBA" id="ARBA00022840"/>
    </source>
</evidence>
<gene>
    <name evidence="11" type="ORF">FCU45_03880</name>
</gene>
<sequence>MTKAFILDFLSQHKNEFFQKYGVTKIGLFGSYVRGDFKEESDIDIAIEMLNEKKSLSTFFALKRELEDAFKLKVDLGIESTLKPIAKKKILKEIIYV</sequence>
<evidence type="ECO:0000256" key="1">
    <source>
        <dbReference type="ARBA" id="ARBA00001946"/>
    </source>
</evidence>
<dbReference type="Gene3D" id="3.30.460.10">
    <property type="entry name" value="Beta Polymerase, domain 2"/>
    <property type="match status" value="1"/>
</dbReference>
<dbReference type="GO" id="GO:0016779">
    <property type="term" value="F:nucleotidyltransferase activity"/>
    <property type="evidence" value="ECO:0007669"/>
    <property type="project" value="UniProtKB-KW"/>
</dbReference>
<dbReference type="Pfam" id="PF01909">
    <property type="entry name" value="NTP_transf_2"/>
    <property type="match status" value="1"/>
</dbReference>
<keyword evidence="3 11" id="KW-0808">Transferase</keyword>
<keyword evidence="5" id="KW-0479">Metal-binding</keyword>
<organism evidence="11 12">
    <name type="scientific">Sulfurimonas crateris</name>
    <dbReference type="NCBI Taxonomy" id="2574727"/>
    <lineage>
        <taxon>Bacteria</taxon>
        <taxon>Pseudomonadati</taxon>
        <taxon>Campylobacterota</taxon>
        <taxon>Epsilonproteobacteria</taxon>
        <taxon>Campylobacterales</taxon>
        <taxon>Sulfurimonadaceae</taxon>
        <taxon>Sulfurimonas</taxon>
    </lineage>
</organism>
<dbReference type="AlphaFoldDB" id="A0A4U2Z8M0"/>
<evidence type="ECO:0000256" key="6">
    <source>
        <dbReference type="ARBA" id="ARBA00022741"/>
    </source>
</evidence>
<keyword evidence="8" id="KW-0460">Magnesium</keyword>
<accession>A0A4U2Z8M0</accession>
<dbReference type="GO" id="GO:0046872">
    <property type="term" value="F:metal ion binding"/>
    <property type="evidence" value="ECO:0007669"/>
    <property type="project" value="UniProtKB-KW"/>
</dbReference>
<evidence type="ECO:0000256" key="9">
    <source>
        <dbReference type="ARBA" id="ARBA00038276"/>
    </source>
</evidence>
<keyword evidence="2" id="KW-1277">Toxin-antitoxin system</keyword>
<proteinExistence type="inferred from homology"/>
<keyword evidence="7" id="KW-0067">ATP-binding</keyword>
<evidence type="ECO:0000256" key="2">
    <source>
        <dbReference type="ARBA" id="ARBA00022649"/>
    </source>
</evidence>
<evidence type="ECO:0000313" key="11">
    <source>
        <dbReference type="EMBL" id="TKI70434.1"/>
    </source>
</evidence>
<dbReference type="RefSeq" id="WP_137012475.1">
    <property type="nucleotide sequence ID" value="NZ_SZPX01000002.1"/>
</dbReference>
<protein>
    <submittedName>
        <fullName evidence="11">Nucleotidyltransferase family protein</fullName>
    </submittedName>
</protein>
<dbReference type="InterPro" id="IPR052038">
    <property type="entry name" value="Type-VII_TA_antitoxin"/>
</dbReference>
<dbReference type="OrthoDB" id="5334523at2"/>
<dbReference type="GO" id="GO:0005524">
    <property type="term" value="F:ATP binding"/>
    <property type="evidence" value="ECO:0007669"/>
    <property type="project" value="UniProtKB-KW"/>
</dbReference>
<comment type="caution">
    <text evidence="11">The sequence shown here is derived from an EMBL/GenBank/DDBJ whole genome shotgun (WGS) entry which is preliminary data.</text>
</comment>
<keyword evidence="12" id="KW-1185">Reference proteome</keyword>
<evidence type="ECO:0000313" key="12">
    <source>
        <dbReference type="Proteomes" id="UP000309561"/>
    </source>
</evidence>
<evidence type="ECO:0000256" key="3">
    <source>
        <dbReference type="ARBA" id="ARBA00022679"/>
    </source>
</evidence>
<evidence type="ECO:0000259" key="10">
    <source>
        <dbReference type="Pfam" id="PF01909"/>
    </source>
</evidence>
<comment type="similarity">
    <text evidence="9">Belongs to the MntA antitoxin family.</text>
</comment>
<comment type="cofactor">
    <cofactor evidence="1">
        <name>Mg(2+)</name>
        <dbReference type="ChEBI" id="CHEBI:18420"/>
    </cofactor>
</comment>